<dbReference type="InterPro" id="IPR036736">
    <property type="entry name" value="ACP-like_sf"/>
</dbReference>
<dbReference type="InterPro" id="IPR006162">
    <property type="entry name" value="Ppantetheine_attach_site"/>
</dbReference>
<evidence type="ECO:0000256" key="2">
    <source>
        <dbReference type="ARBA" id="ARBA00022553"/>
    </source>
</evidence>
<dbReference type="RefSeq" id="WP_345219942.1">
    <property type="nucleotide sequence ID" value="NZ_BAAAXE010000003.1"/>
</dbReference>
<keyword evidence="5" id="KW-1185">Reference proteome</keyword>
<evidence type="ECO:0000259" key="3">
    <source>
        <dbReference type="Pfam" id="PF00550"/>
    </source>
</evidence>
<dbReference type="Proteomes" id="UP001589718">
    <property type="component" value="Unassembled WGS sequence"/>
</dbReference>
<feature type="domain" description="Carrier" evidence="3">
    <location>
        <begin position="13"/>
        <end position="75"/>
    </location>
</feature>
<comment type="caution">
    <text evidence="4">The sequence shown here is derived from an EMBL/GenBank/DDBJ whole genome shotgun (WGS) entry which is preliminary data.</text>
</comment>
<reference evidence="4 5" key="1">
    <citation type="submission" date="2024-09" db="EMBL/GenBank/DDBJ databases">
        <authorList>
            <person name="Sun Q."/>
            <person name="Mori K."/>
        </authorList>
    </citation>
    <scope>NUCLEOTIDE SEQUENCE [LARGE SCALE GENOMIC DNA]</scope>
    <source>
        <strain evidence="4 5">JCM 4362</strain>
    </source>
</reference>
<name>A0ABV5PNZ2_STRCM</name>
<proteinExistence type="predicted"/>
<dbReference type="EMBL" id="JBHMCR010000027">
    <property type="protein sequence ID" value="MFB9524916.1"/>
    <property type="molecule type" value="Genomic_DNA"/>
</dbReference>
<accession>A0ABV5PNZ2</accession>
<organism evidence="4 5">
    <name type="scientific">Streptomyces cremeus</name>
    <dbReference type="NCBI Taxonomy" id="66881"/>
    <lineage>
        <taxon>Bacteria</taxon>
        <taxon>Bacillati</taxon>
        <taxon>Actinomycetota</taxon>
        <taxon>Actinomycetes</taxon>
        <taxon>Kitasatosporales</taxon>
        <taxon>Streptomycetaceae</taxon>
        <taxon>Streptomyces</taxon>
    </lineage>
</organism>
<keyword evidence="1" id="KW-0596">Phosphopantetheine</keyword>
<sequence length="87" mass="9456">MTRFELTDLTALLRESAGADEGVDLDGDITDVPFDDLGYDSLALLQTTGLIERQWEVVLDEEAVSEARTPGQYLEVVNQALTARAAA</sequence>
<dbReference type="Pfam" id="PF00550">
    <property type="entry name" value="PP-binding"/>
    <property type="match status" value="1"/>
</dbReference>
<dbReference type="SUPFAM" id="SSF47336">
    <property type="entry name" value="ACP-like"/>
    <property type="match status" value="1"/>
</dbReference>
<dbReference type="InterPro" id="IPR009081">
    <property type="entry name" value="PP-bd_ACP"/>
</dbReference>
<protein>
    <submittedName>
        <fullName evidence="4">Acyl carrier protein</fullName>
    </submittedName>
</protein>
<evidence type="ECO:0000313" key="4">
    <source>
        <dbReference type="EMBL" id="MFB9524916.1"/>
    </source>
</evidence>
<dbReference type="Gene3D" id="1.10.1200.10">
    <property type="entry name" value="ACP-like"/>
    <property type="match status" value="1"/>
</dbReference>
<keyword evidence="2" id="KW-0597">Phosphoprotein</keyword>
<gene>
    <name evidence="4" type="ORF">ACFFTU_33785</name>
</gene>
<evidence type="ECO:0000256" key="1">
    <source>
        <dbReference type="ARBA" id="ARBA00022450"/>
    </source>
</evidence>
<dbReference type="PROSITE" id="PS00012">
    <property type="entry name" value="PHOSPHOPANTETHEINE"/>
    <property type="match status" value="1"/>
</dbReference>
<evidence type="ECO:0000313" key="5">
    <source>
        <dbReference type="Proteomes" id="UP001589718"/>
    </source>
</evidence>